<keyword evidence="6" id="KW-1185">Reference proteome</keyword>
<protein>
    <submittedName>
        <fullName evidence="5">Oxidoreductase</fullName>
    </submittedName>
</protein>
<dbReference type="GO" id="GO:0016491">
    <property type="term" value="F:oxidoreductase activity"/>
    <property type="evidence" value="ECO:0007669"/>
    <property type="project" value="UniProtKB-KW"/>
</dbReference>
<evidence type="ECO:0000256" key="1">
    <source>
        <dbReference type="ARBA" id="ARBA00010928"/>
    </source>
</evidence>
<dbReference type="KEGG" id="sve:SVEN_5995"/>
<dbReference type="InterPro" id="IPR000683">
    <property type="entry name" value="Gfo/Idh/MocA-like_OxRdtase_N"/>
</dbReference>
<organism evidence="5 6">
    <name type="scientific">Streptomyces venezuelae (strain ATCC 10712 / CBS 650.69 / DSM 40230 / JCM 4526 / NBRC 13096 / PD 04745)</name>
    <dbReference type="NCBI Taxonomy" id="953739"/>
    <lineage>
        <taxon>Bacteria</taxon>
        <taxon>Bacillati</taxon>
        <taxon>Actinomycetota</taxon>
        <taxon>Actinomycetes</taxon>
        <taxon>Kitasatosporales</taxon>
        <taxon>Streptomycetaceae</taxon>
        <taxon>Streptomyces</taxon>
    </lineage>
</organism>
<dbReference type="InterPro" id="IPR055170">
    <property type="entry name" value="GFO_IDH_MocA-like_dom"/>
</dbReference>
<dbReference type="Gene3D" id="3.40.50.720">
    <property type="entry name" value="NAD(P)-binding Rossmann-like Domain"/>
    <property type="match status" value="1"/>
</dbReference>
<dbReference type="STRING" id="953739.SVEN_5995"/>
<dbReference type="PANTHER" id="PTHR22604:SF105">
    <property type="entry name" value="TRANS-1,2-DIHYDROBENZENE-1,2-DIOL DEHYDROGENASE"/>
    <property type="match status" value="1"/>
</dbReference>
<reference evidence="5 6" key="1">
    <citation type="journal article" date="2011" name="BMC Genomics">
        <title>Genome-wide analysis of the role of GlnR in Streptomyces venezuelae provides new insights into global nitrogen regulation in actinomycetes.</title>
        <authorList>
            <person name="Pullan S.T."/>
            <person name="Bibb M.J."/>
            <person name="Merrick M."/>
        </authorList>
    </citation>
    <scope>NUCLEOTIDE SEQUENCE [LARGE SCALE GENOMIC DNA]</scope>
    <source>
        <strain evidence="6">ATCC 10712 / CBS 650.69 / DSM 40230 / JCM 4526 / NBRC 13096 / PD 04745</strain>
    </source>
</reference>
<dbReference type="Pfam" id="PF22725">
    <property type="entry name" value="GFO_IDH_MocA_C3"/>
    <property type="match status" value="1"/>
</dbReference>
<keyword evidence="2" id="KW-0560">Oxidoreductase</keyword>
<dbReference type="RefSeq" id="WP_015037176.1">
    <property type="nucleotide sequence ID" value="NC_018750.1"/>
</dbReference>
<evidence type="ECO:0000259" key="3">
    <source>
        <dbReference type="Pfam" id="PF01408"/>
    </source>
</evidence>
<feature type="domain" description="Gfo/Idh/MocA-like oxidoreductase N-terminal" evidence="3">
    <location>
        <begin position="8"/>
        <end position="125"/>
    </location>
</feature>
<gene>
    <name evidence="5" type="ordered locus">SVEN_5995</name>
</gene>
<dbReference type="PANTHER" id="PTHR22604">
    <property type="entry name" value="OXIDOREDUCTASES"/>
    <property type="match status" value="1"/>
</dbReference>
<evidence type="ECO:0000259" key="4">
    <source>
        <dbReference type="Pfam" id="PF22725"/>
    </source>
</evidence>
<dbReference type="EMBL" id="FR845719">
    <property type="protein sequence ID" value="CCA59281.1"/>
    <property type="molecule type" value="Genomic_DNA"/>
</dbReference>
<dbReference type="Pfam" id="PF01408">
    <property type="entry name" value="GFO_IDH_MocA"/>
    <property type="match status" value="1"/>
</dbReference>
<accession>F2RC30</accession>
<dbReference type="GO" id="GO:0000166">
    <property type="term" value="F:nucleotide binding"/>
    <property type="evidence" value="ECO:0007669"/>
    <property type="project" value="InterPro"/>
</dbReference>
<feature type="domain" description="GFO/IDH/MocA-like oxidoreductase" evidence="4">
    <location>
        <begin position="137"/>
        <end position="251"/>
    </location>
</feature>
<dbReference type="Gene3D" id="3.30.360.10">
    <property type="entry name" value="Dihydrodipicolinate Reductase, domain 2"/>
    <property type="match status" value="1"/>
</dbReference>
<evidence type="ECO:0000256" key="2">
    <source>
        <dbReference type="ARBA" id="ARBA00023002"/>
    </source>
</evidence>
<proteinExistence type="inferred from homology"/>
<dbReference type="eggNOG" id="COG0673">
    <property type="taxonomic scope" value="Bacteria"/>
</dbReference>
<dbReference type="GeneID" id="51866538"/>
<evidence type="ECO:0000313" key="6">
    <source>
        <dbReference type="Proteomes" id="UP000006854"/>
    </source>
</evidence>
<name>F2RC30_STRVP</name>
<dbReference type="InterPro" id="IPR036291">
    <property type="entry name" value="NAD(P)-bd_dom_sf"/>
</dbReference>
<dbReference type="AlphaFoldDB" id="F2RC30"/>
<dbReference type="PATRIC" id="fig|953739.5.peg.1205"/>
<dbReference type="Proteomes" id="UP000006854">
    <property type="component" value="Chromosome"/>
</dbReference>
<dbReference type="SUPFAM" id="SSF55347">
    <property type="entry name" value="Glyceraldehyde-3-phosphate dehydrogenase-like, C-terminal domain"/>
    <property type="match status" value="1"/>
</dbReference>
<comment type="similarity">
    <text evidence="1">Belongs to the Gfo/Idh/MocA family.</text>
</comment>
<dbReference type="HOGENOM" id="CLU_023194_5_0_11"/>
<dbReference type="SUPFAM" id="SSF51735">
    <property type="entry name" value="NAD(P)-binding Rossmann-fold domains"/>
    <property type="match status" value="1"/>
</dbReference>
<dbReference type="InterPro" id="IPR050984">
    <property type="entry name" value="Gfo/Idh/MocA_domain"/>
</dbReference>
<evidence type="ECO:0000313" key="5">
    <source>
        <dbReference type="EMBL" id="CCA59281.1"/>
    </source>
</evidence>
<sequence length="333" mass="34668">MTSTPAPLRIGVLGCADIAVRRMMPAMAALPGTEVTAVASRDAAKAAVAAAPYGAAAVEGYQELLRRPDVDAVYVPLPAALHAEWTEAALRAGKHVLAEKPLTTDPESTAALLGLAAASGLALMENVMFVHHRLHTDVRKLVADGAIGELRALHASFGIPRLPDTDIRHDPGLGGGALGDVGVYPLRAAQHLLGDELDVLGAHLVRGPGSRVETAGGALLATPAGVTAHIAFGMDHGYRSAYELWGSQGRLVVERAYTPPADHRPVVRLETRTGVEELVLDADDQVRNTVAAFAALVARTGAGHPGDGGAPDPEAPLRQARLLDAVRRRAALV</sequence>